<feature type="region of interest" description="Disordered" evidence="1">
    <location>
        <begin position="18"/>
        <end position="47"/>
    </location>
</feature>
<dbReference type="InterPro" id="IPR014729">
    <property type="entry name" value="Rossmann-like_a/b/a_fold"/>
</dbReference>
<feature type="domain" description="UspA" evidence="2">
    <location>
        <begin position="52"/>
        <end position="202"/>
    </location>
</feature>
<dbReference type="AlphaFoldDB" id="A0A0B7N9D2"/>
<dbReference type="SUPFAM" id="SSF52402">
    <property type="entry name" value="Adenine nucleotide alpha hydrolases-like"/>
    <property type="match status" value="1"/>
</dbReference>
<evidence type="ECO:0000256" key="1">
    <source>
        <dbReference type="SAM" id="MobiDB-lite"/>
    </source>
</evidence>
<dbReference type="OrthoDB" id="843225at2759"/>
<dbReference type="PANTHER" id="PTHR31964">
    <property type="entry name" value="ADENINE NUCLEOTIDE ALPHA HYDROLASES-LIKE SUPERFAMILY PROTEIN"/>
    <property type="match status" value="1"/>
</dbReference>
<dbReference type="PRINTS" id="PR01438">
    <property type="entry name" value="UNVRSLSTRESS"/>
</dbReference>
<dbReference type="EMBL" id="LN727219">
    <property type="protein sequence ID" value="CEP11995.1"/>
    <property type="molecule type" value="Genomic_DNA"/>
</dbReference>
<dbReference type="Pfam" id="PF00582">
    <property type="entry name" value="Usp"/>
    <property type="match status" value="1"/>
</dbReference>
<dbReference type="CDD" id="cd23659">
    <property type="entry name" value="USP_At3g01520-like"/>
    <property type="match status" value="1"/>
</dbReference>
<reference evidence="3 4" key="1">
    <citation type="submission" date="2014-09" db="EMBL/GenBank/DDBJ databases">
        <authorList>
            <person name="Ellenberger Sabrina"/>
        </authorList>
    </citation>
    <scope>NUCLEOTIDE SEQUENCE [LARGE SCALE GENOMIC DNA]</scope>
    <source>
        <strain evidence="3 4">CBS 412.66</strain>
    </source>
</reference>
<dbReference type="PANTHER" id="PTHR31964:SF113">
    <property type="entry name" value="USPA DOMAIN-CONTAINING PROTEIN"/>
    <property type="match status" value="1"/>
</dbReference>
<proteinExistence type="predicted"/>
<dbReference type="InterPro" id="IPR006015">
    <property type="entry name" value="Universal_stress_UspA"/>
</dbReference>
<feature type="compositionally biased region" description="Polar residues" evidence="1">
    <location>
        <begin position="18"/>
        <end position="32"/>
    </location>
</feature>
<evidence type="ECO:0000313" key="4">
    <source>
        <dbReference type="Proteomes" id="UP000054107"/>
    </source>
</evidence>
<keyword evidence="4" id="KW-1185">Reference proteome</keyword>
<dbReference type="Proteomes" id="UP000054107">
    <property type="component" value="Unassembled WGS sequence"/>
</dbReference>
<dbReference type="InterPro" id="IPR006016">
    <property type="entry name" value="UspA"/>
</dbReference>
<sequence>MEQLPSQSLDQRLENLNTLPTNFFPSPASPTSPVIDPHEEPSTHGKHTGKHRVVVVAYDHSNYGDAMISKSINLGLIKPSDDIRLLHIVSQSDYRNLFAPMISANGTSGGIHEDTLDSNMASAADAMIYEVINALRKIGFTHVTSEILRGDPKESITDYCRMSKPVYLLTGSRGLGAVKRTVMGSVSSYLTKHCPCPVLVCKLEPSEIEARKELDSKKQASFAEVLTVAAPAIMYFWQTSAGNYLIEYCKAVMPSACSTGALSFLLSPYVNSIRLHVQDDNDKRTSAITPNSIISIDTLDLFARCRTTTLRLRDLRPVASSSFMTWTVNKQVLERQYALEQSKGIKPTINQNRFWLDQRNGTGDRDAMSSVLRIVHEQGRQRMI</sequence>
<accession>A0A0B7N9D2</accession>
<evidence type="ECO:0000259" key="2">
    <source>
        <dbReference type="Pfam" id="PF00582"/>
    </source>
</evidence>
<protein>
    <recommendedName>
        <fullName evidence="2">UspA domain-containing protein</fullName>
    </recommendedName>
</protein>
<gene>
    <name evidence="3" type="primary">PARPA_05902.1 scaffold 20157</name>
</gene>
<evidence type="ECO:0000313" key="3">
    <source>
        <dbReference type="EMBL" id="CEP11995.1"/>
    </source>
</evidence>
<dbReference type="Gene3D" id="3.40.50.620">
    <property type="entry name" value="HUPs"/>
    <property type="match status" value="1"/>
</dbReference>
<name>A0A0B7N9D2_9FUNG</name>
<dbReference type="STRING" id="35722.A0A0B7N9D2"/>
<organism evidence="3 4">
    <name type="scientific">Parasitella parasitica</name>
    <dbReference type="NCBI Taxonomy" id="35722"/>
    <lineage>
        <taxon>Eukaryota</taxon>
        <taxon>Fungi</taxon>
        <taxon>Fungi incertae sedis</taxon>
        <taxon>Mucoromycota</taxon>
        <taxon>Mucoromycotina</taxon>
        <taxon>Mucoromycetes</taxon>
        <taxon>Mucorales</taxon>
        <taxon>Mucorineae</taxon>
        <taxon>Mucoraceae</taxon>
        <taxon>Parasitella</taxon>
    </lineage>
</organism>